<dbReference type="Gene3D" id="1.25.40.10">
    <property type="entry name" value="Tetratricopeptide repeat domain"/>
    <property type="match status" value="1"/>
</dbReference>
<reference evidence="1" key="1">
    <citation type="submission" date="2021-11" db="EMBL/GenBank/DDBJ databases">
        <authorList>
            <consortium name="Genoscope - CEA"/>
            <person name="William W."/>
        </authorList>
    </citation>
    <scope>NUCLEOTIDE SEQUENCE</scope>
</reference>
<dbReference type="EMBL" id="CAKKNE010000002">
    <property type="protein sequence ID" value="CAH0368977.1"/>
    <property type="molecule type" value="Genomic_DNA"/>
</dbReference>
<dbReference type="OrthoDB" id="425799at2759"/>
<proteinExistence type="predicted"/>
<sequence length="386" mass="41802">MVVVHPHFQLFLYVFTLVAAVCLGLLFVKQKGVADAADTPSTYQVGARVELVGLRKALLNGATGHVVKELDEGTGRIAVKLISGREVAIKPENLKAADLDQILENQSHVDKKYNEAVAVAVEACAEDTKGQMCYICMDGAAKEASCAGAHYHGVVAGALGWACWKTYVGRHEMETARQLAMSSLGTGLFAADHREDALSVYEANLSILRRVGADEESMLNVQGNLACTYHRLGRLEEAKSMRRDCYSGWLKLKGAEHPSTLFAANFYATLLNVVEAKALLCKIIPVARRVLGDSDDLTLKMRWVYSQALYGDPGASLDDLREAVTTLEDTARIARRVLGGEHPLTTGVEKTLGKSRAAYDARRGVLEALAGGHGVDLAALRQTYRA</sequence>
<dbReference type="Proteomes" id="UP000789595">
    <property type="component" value="Unassembled WGS sequence"/>
</dbReference>
<name>A0A8J2WUN2_9STRA</name>
<evidence type="ECO:0000313" key="2">
    <source>
        <dbReference type="Proteomes" id="UP000789595"/>
    </source>
</evidence>
<dbReference type="AlphaFoldDB" id="A0A8J2WUN2"/>
<organism evidence="1 2">
    <name type="scientific">Pelagomonas calceolata</name>
    <dbReference type="NCBI Taxonomy" id="35677"/>
    <lineage>
        <taxon>Eukaryota</taxon>
        <taxon>Sar</taxon>
        <taxon>Stramenopiles</taxon>
        <taxon>Ochrophyta</taxon>
        <taxon>Pelagophyceae</taxon>
        <taxon>Pelagomonadales</taxon>
        <taxon>Pelagomonadaceae</taxon>
        <taxon>Pelagomonas</taxon>
    </lineage>
</organism>
<accession>A0A8J2WUN2</accession>
<gene>
    <name evidence="1" type="ORF">PECAL_2P20790</name>
</gene>
<keyword evidence="2" id="KW-1185">Reference proteome</keyword>
<dbReference type="InterPro" id="IPR011990">
    <property type="entry name" value="TPR-like_helical_dom_sf"/>
</dbReference>
<dbReference type="SUPFAM" id="SSF48452">
    <property type="entry name" value="TPR-like"/>
    <property type="match status" value="1"/>
</dbReference>
<evidence type="ECO:0000313" key="1">
    <source>
        <dbReference type="EMBL" id="CAH0368977.1"/>
    </source>
</evidence>
<comment type="caution">
    <text evidence="1">The sequence shown here is derived from an EMBL/GenBank/DDBJ whole genome shotgun (WGS) entry which is preliminary data.</text>
</comment>
<protein>
    <submittedName>
        <fullName evidence="1">Uncharacterized protein</fullName>
    </submittedName>
</protein>
<dbReference type="Pfam" id="PF13374">
    <property type="entry name" value="TPR_10"/>
    <property type="match status" value="1"/>
</dbReference>